<keyword evidence="2" id="KW-1185">Reference proteome</keyword>
<dbReference type="Proteomes" id="UP001386955">
    <property type="component" value="Unassembled WGS sequence"/>
</dbReference>
<gene>
    <name evidence="1" type="ORF">VNO78_26796</name>
</gene>
<name>A0AAN9S0P3_PSOTE</name>
<protein>
    <submittedName>
        <fullName evidence="1">Uncharacterized protein</fullName>
    </submittedName>
</protein>
<comment type="caution">
    <text evidence="1">The sequence shown here is derived from an EMBL/GenBank/DDBJ whole genome shotgun (WGS) entry which is preliminary data.</text>
</comment>
<accession>A0AAN9S0P3</accession>
<dbReference type="EMBL" id="JAYMYS010000007">
    <property type="protein sequence ID" value="KAK7386516.1"/>
    <property type="molecule type" value="Genomic_DNA"/>
</dbReference>
<dbReference type="AlphaFoldDB" id="A0AAN9S0P3"/>
<evidence type="ECO:0000313" key="2">
    <source>
        <dbReference type="Proteomes" id="UP001386955"/>
    </source>
</evidence>
<reference evidence="1 2" key="1">
    <citation type="submission" date="2024-01" db="EMBL/GenBank/DDBJ databases">
        <title>The genomes of 5 underutilized Papilionoideae crops provide insights into root nodulation and disease resistanc.</title>
        <authorList>
            <person name="Jiang F."/>
        </authorList>
    </citation>
    <scope>NUCLEOTIDE SEQUENCE [LARGE SCALE GENOMIC DNA]</scope>
    <source>
        <strain evidence="1">DUOXIRENSHENG_FW03</strain>
        <tissue evidence="1">Leaves</tissue>
    </source>
</reference>
<evidence type="ECO:0000313" key="1">
    <source>
        <dbReference type="EMBL" id="KAK7386516.1"/>
    </source>
</evidence>
<organism evidence="1 2">
    <name type="scientific">Psophocarpus tetragonolobus</name>
    <name type="common">Winged bean</name>
    <name type="synonym">Dolichos tetragonolobus</name>
    <dbReference type="NCBI Taxonomy" id="3891"/>
    <lineage>
        <taxon>Eukaryota</taxon>
        <taxon>Viridiplantae</taxon>
        <taxon>Streptophyta</taxon>
        <taxon>Embryophyta</taxon>
        <taxon>Tracheophyta</taxon>
        <taxon>Spermatophyta</taxon>
        <taxon>Magnoliopsida</taxon>
        <taxon>eudicotyledons</taxon>
        <taxon>Gunneridae</taxon>
        <taxon>Pentapetalae</taxon>
        <taxon>rosids</taxon>
        <taxon>fabids</taxon>
        <taxon>Fabales</taxon>
        <taxon>Fabaceae</taxon>
        <taxon>Papilionoideae</taxon>
        <taxon>50 kb inversion clade</taxon>
        <taxon>NPAAA clade</taxon>
        <taxon>indigoferoid/millettioid clade</taxon>
        <taxon>Phaseoleae</taxon>
        <taxon>Psophocarpus</taxon>
    </lineage>
</organism>
<sequence length="124" mass="13604">MITFLLTSPFPSFFASSSPSPSTSPFSPRHFPPFAFLSLSFFFVLHSTSLFPLRHPPSSLTSLSFFVSHHLLPPTSPPPSHATYCFALPLPLSLSLLGIIRFASPPSLFFFVATPFLNAIATHH</sequence>
<proteinExistence type="predicted"/>